<dbReference type="Pfam" id="PF12395">
    <property type="entry name" value="DUF3658"/>
    <property type="match status" value="1"/>
</dbReference>
<gene>
    <name evidence="3" type="ORF">PQR63_11210</name>
</gene>
<accession>A0ABW8Z8S9</accession>
<comment type="caution">
    <text evidence="3">The sequence shown here is derived from an EMBL/GenBank/DDBJ whole genome shotgun (WGS) entry which is preliminary data.</text>
</comment>
<keyword evidence="4" id="KW-1185">Reference proteome</keyword>
<sequence>MTEFHLVSPASTGGSMRMAFPHAQVFCALDDYGLGPLGDESARDAFWRDIGGGYDDEYWKSTSDCFTPWRELHTALAQQPGCPVYIWHSGSGAEYVFLRMACYWLADVEHPLLAVSVPAHEEGLHSTAVWPPERLREFAANAVKISEVQRRTWAQEFAGISARAEMLRECDDIGCLHFRDLNVHDDLLLASCSDQWEIASAVVGAAMVRSNPRNALSDIFLSSRLQCLIDAGLLDVDGERTAMRKYRVRRRSGI</sequence>
<dbReference type="Proteomes" id="UP001629214">
    <property type="component" value="Unassembled WGS sequence"/>
</dbReference>
<dbReference type="InterPro" id="IPR014973">
    <property type="entry name" value="DUF1835"/>
</dbReference>
<evidence type="ECO:0000259" key="2">
    <source>
        <dbReference type="Pfam" id="PF12395"/>
    </source>
</evidence>
<evidence type="ECO:0000313" key="3">
    <source>
        <dbReference type="EMBL" id="MFL9878955.1"/>
    </source>
</evidence>
<dbReference type="Pfam" id="PF08874">
    <property type="entry name" value="DUF1835"/>
    <property type="match status" value="1"/>
</dbReference>
<evidence type="ECO:0000313" key="4">
    <source>
        <dbReference type="Proteomes" id="UP001629214"/>
    </source>
</evidence>
<reference evidence="3 4" key="1">
    <citation type="journal article" date="2024" name="Chem. Sci.">
        <title>Discovery of megapolipeptins by genome mining of a Burkholderiales bacteria collection.</title>
        <authorList>
            <person name="Paulo B.S."/>
            <person name="Recchia M.J.J."/>
            <person name="Lee S."/>
            <person name="Fergusson C.H."/>
            <person name="Romanowski S.B."/>
            <person name="Hernandez A."/>
            <person name="Krull N."/>
            <person name="Liu D.Y."/>
            <person name="Cavanagh H."/>
            <person name="Bos A."/>
            <person name="Gray C.A."/>
            <person name="Murphy B.T."/>
            <person name="Linington R.G."/>
            <person name="Eustaquio A.S."/>
        </authorList>
    </citation>
    <scope>NUCLEOTIDE SEQUENCE [LARGE SCALE GENOMIC DNA]</scope>
    <source>
        <strain evidence="3 4">RL21-008-BIB-B</strain>
    </source>
</reference>
<dbReference type="InterPro" id="IPR022123">
    <property type="entry name" value="DUF3658"/>
</dbReference>
<feature type="domain" description="DUF3658" evidence="2">
    <location>
        <begin position="142"/>
        <end position="246"/>
    </location>
</feature>
<proteinExistence type="predicted"/>
<protein>
    <submittedName>
        <fullName evidence="3">DUF3658 domain-containing protein</fullName>
    </submittedName>
</protein>
<evidence type="ECO:0000259" key="1">
    <source>
        <dbReference type="Pfam" id="PF08874"/>
    </source>
</evidence>
<feature type="domain" description="DUF1835" evidence="1">
    <location>
        <begin position="5"/>
        <end position="115"/>
    </location>
</feature>
<dbReference type="EMBL" id="JAQQFR010000006">
    <property type="protein sequence ID" value="MFL9878955.1"/>
    <property type="molecule type" value="Genomic_DNA"/>
</dbReference>
<name>A0ABW8Z8S9_9BURK</name>
<organism evidence="3 4">
    <name type="scientific">Herbaspirillum rhizosphaerae</name>
    <dbReference type="NCBI Taxonomy" id="346179"/>
    <lineage>
        <taxon>Bacteria</taxon>
        <taxon>Pseudomonadati</taxon>
        <taxon>Pseudomonadota</taxon>
        <taxon>Betaproteobacteria</taxon>
        <taxon>Burkholderiales</taxon>
        <taxon>Oxalobacteraceae</taxon>
        <taxon>Herbaspirillum</taxon>
    </lineage>
</organism>
<dbReference type="RefSeq" id="WP_408167946.1">
    <property type="nucleotide sequence ID" value="NZ_JAQQFR010000006.1"/>
</dbReference>